<feature type="non-terminal residue" evidence="2">
    <location>
        <position position="1"/>
    </location>
</feature>
<keyword evidence="3" id="KW-1185">Reference proteome</keyword>
<comment type="caution">
    <text evidence="2">The sequence shown here is derived from an EMBL/GenBank/DDBJ whole genome shotgun (WGS) entry which is preliminary data.</text>
</comment>
<dbReference type="EMBL" id="CAUOFW020003873">
    <property type="protein sequence ID" value="CAK9162478.1"/>
    <property type="molecule type" value="Genomic_DNA"/>
</dbReference>
<proteinExistence type="predicted"/>
<gene>
    <name evidence="2" type="ORF">ILEXP_LOCUS31349</name>
</gene>
<evidence type="ECO:0000256" key="1">
    <source>
        <dbReference type="SAM" id="MobiDB-lite"/>
    </source>
</evidence>
<dbReference type="Proteomes" id="UP001642360">
    <property type="component" value="Unassembled WGS sequence"/>
</dbReference>
<accession>A0ABC8T5Y7</accession>
<reference evidence="2 3" key="1">
    <citation type="submission" date="2024-02" db="EMBL/GenBank/DDBJ databases">
        <authorList>
            <person name="Vignale AGUSTIN F."/>
            <person name="Sosa J E."/>
            <person name="Modenutti C."/>
        </authorList>
    </citation>
    <scope>NUCLEOTIDE SEQUENCE [LARGE SCALE GENOMIC DNA]</scope>
</reference>
<evidence type="ECO:0000313" key="3">
    <source>
        <dbReference type="Proteomes" id="UP001642360"/>
    </source>
</evidence>
<organism evidence="2 3">
    <name type="scientific">Ilex paraguariensis</name>
    <name type="common">yerba mate</name>
    <dbReference type="NCBI Taxonomy" id="185542"/>
    <lineage>
        <taxon>Eukaryota</taxon>
        <taxon>Viridiplantae</taxon>
        <taxon>Streptophyta</taxon>
        <taxon>Embryophyta</taxon>
        <taxon>Tracheophyta</taxon>
        <taxon>Spermatophyta</taxon>
        <taxon>Magnoliopsida</taxon>
        <taxon>eudicotyledons</taxon>
        <taxon>Gunneridae</taxon>
        <taxon>Pentapetalae</taxon>
        <taxon>asterids</taxon>
        <taxon>campanulids</taxon>
        <taxon>Aquifoliales</taxon>
        <taxon>Aquifoliaceae</taxon>
        <taxon>Ilex</taxon>
    </lineage>
</organism>
<sequence>EVKKGAQPGDPKLDNPSLGPPRSTPRRRRMEDSWKPQHVSSTTRSASLVERSLTATTIV</sequence>
<protein>
    <submittedName>
        <fullName evidence="2">Uncharacterized protein</fullName>
    </submittedName>
</protein>
<feature type="region of interest" description="Disordered" evidence="1">
    <location>
        <begin position="1"/>
        <end position="59"/>
    </location>
</feature>
<dbReference type="AlphaFoldDB" id="A0ABC8T5Y7"/>
<evidence type="ECO:0000313" key="2">
    <source>
        <dbReference type="EMBL" id="CAK9162478.1"/>
    </source>
</evidence>
<name>A0ABC8T5Y7_9AQUA</name>